<comment type="caution">
    <text evidence="3">The sequence shown here is derived from an EMBL/GenBank/DDBJ whole genome shotgun (WGS) entry which is preliminary data.</text>
</comment>
<dbReference type="AlphaFoldDB" id="A0AAJ0D0S8"/>
<reference evidence="3" key="1">
    <citation type="submission" date="2023-06" db="EMBL/GenBank/DDBJ databases">
        <title>Conoideocrella luteorostrata (Hypocreales: Clavicipitaceae), a potential biocontrol fungus for elongate hemlock scale in United States Christmas tree production areas.</title>
        <authorList>
            <person name="Barrett H."/>
            <person name="Lovett B."/>
            <person name="Macias A.M."/>
            <person name="Stajich J.E."/>
            <person name="Kasson M.T."/>
        </authorList>
    </citation>
    <scope>NUCLEOTIDE SEQUENCE</scope>
    <source>
        <strain evidence="3">ARSEF 14590</strain>
    </source>
</reference>
<organism evidence="3 4">
    <name type="scientific">Conoideocrella luteorostrata</name>
    <dbReference type="NCBI Taxonomy" id="1105319"/>
    <lineage>
        <taxon>Eukaryota</taxon>
        <taxon>Fungi</taxon>
        <taxon>Dikarya</taxon>
        <taxon>Ascomycota</taxon>
        <taxon>Pezizomycotina</taxon>
        <taxon>Sordariomycetes</taxon>
        <taxon>Hypocreomycetidae</taxon>
        <taxon>Hypocreales</taxon>
        <taxon>Clavicipitaceae</taxon>
        <taxon>Conoideocrella</taxon>
    </lineage>
</organism>
<feature type="region of interest" description="Disordered" evidence="2">
    <location>
        <begin position="198"/>
        <end position="226"/>
    </location>
</feature>
<accession>A0AAJ0D0S8</accession>
<evidence type="ECO:0008006" key="5">
    <source>
        <dbReference type="Google" id="ProtNLM"/>
    </source>
</evidence>
<proteinExistence type="inferred from homology"/>
<dbReference type="NCBIfam" id="NF041278">
    <property type="entry name" value="CmcJ_NvfI_EfuI"/>
    <property type="match status" value="1"/>
</dbReference>
<dbReference type="PANTHER" id="PTHR34598">
    <property type="entry name" value="BLL6449 PROTEIN"/>
    <property type="match status" value="1"/>
</dbReference>
<keyword evidence="4" id="KW-1185">Reference proteome</keyword>
<dbReference type="PANTHER" id="PTHR34598:SF4">
    <property type="entry name" value="7ALPHA-CEPHEM-METHOXYLASE P8 CHAIN RELATED PROTEIN"/>
    <property type="match status" value="1"/>
</dbReference>
<protein>
    <recommendedName>
        <fullName evidence="5">Methyltransferase</fullName>
    </recommendedName>
</protein>
<comment type="similarity">
    <text evidence="1">Belongs to the asaB hydroxylase/desaturase family.</text>
</comment>
<dbReference type="InterPro" id="IPR044053">
    <property type="entry name" value="AsaB-like"/>
</dbReference>
<sequence>MTTGNFRYLDPASIQDNGPEAWTKVDSDVTSYGRIERRRSVTDIRTSELDFGIDVSGFDVYNSPPTETSFTDEAAVRTGYYAEVESLLRRKLPGVKKVVIFDHTIRRREKSAPRQPVQQVHVDQTSFAAEMRVRRHVCSHEVESLIKGRYQIINVWRPIAYPASDFPLAVIDWSTTTPDDLIKVNLLYPKQTSLADGAAQSEICPDPQSANSTEGYEVKGQLEGTW</sequence>
<evidence type="ECO:0000256" key="1">
    <source>
        <dbReference type="ARBA" id="ARBA00023604"/>
    </source>
</evidence>
<dbReference type="EMBL" id="JASWJB010000013">
    <property type="protein sequence ID" value="KAK2612667.1"/>
    <property type="molecule type" value="Genomic_DNA"/>
</dbReference>
<dbReference type="Proteomes" id="UP001251528">
    <property type="component" value="Unassembled WGS sequence"/>
</dbReference>
<name>A0AAJ0D0S8_9HYPO</name>
<evidence type="ECO:0000313" key="3">
    <source>
        <dbReference type="EMBL" id="KAK2612667.1"/>
    </source>
</evidence>
<evidence type="ECO:0000256" key="2">
    <source>
        <dbReference type="SAM" id="MobiDB-lite"/>
    </source>
</evidence>
<evidence type="ECO:0000313" key="4">
    <source>
        <dbReference type="Proteomes" id="UP001251528"/>
    </source>
</evidence>
<gene>
    <name evidence="3" type="ORF">QQS21_001284</name>
</gene>
<dbReference type="GO" id="GO:0016491">
    <property type="term" value="F:oxidoreductase activity"/>
    <property type="evidence" value="ECO:0007669"/>
    <property type="project" value="InterPro"/>
</dbReference>